<organism evidence="3 4">
    <name type="scientific">Trichomonas vaginalis (strain ATCC PRA-98 / G3)</name>
    <dbReference type="NCBI Taxonomy" id="412133"/>
    <lineage>
        <taxon>Eukaryota</taxon>
        <taxon>Metamonada</taxon>
        <taxon>Parabasalia</taxon>
        <taxon>Trichomonadida</taxon>
        <taxon>Trichomonadidae</taxon>
        <taxon>Trichomonas</taxon>
    </lineage>
</organism>
<evidence type="ECO:0000259" key="2">
    <source>
        <dbReference type="Pfam" id="PF11929"/>
    </source>
</evidence>
<dbReference type="KEGG" id="tva:4745094"/>
<gene>
    <name evidence="3" type="ORF">TVAG_375470</name>
</gene>
<feature type="repeat" description="ANK" evidence="1">
    <location>
        <begin position="343"/>
        <end position="375"/>
    </location>
</feature>
<dbReference type="AlphaFoldDB" id="A2G5X4"/>
<dbReference type="Gene3D" id="1.25.40.20">
    <property type="entry name" value="Ankyrin repeat-containing domain"/>
    <property type="match status" value="1"/>
</dbReference>
<name>A2G5X4_TRIV3</name>
<reference evidence="3" key="2">
    <citation type="journal article" date="2007" name="Science">
        <title>Draft genome sequence of the sexually transmitted pathogen Trichomonas vaginalis.</title>
        <authorList>
            <person name="Carlton J.M."/>
            <person name="Hirt R.P."/>
            <person name="Silva J.C."/>
            <person name="Delcher A.L."/>
            <person name="Schatz M."/>
            <person name="Zhao Q."/>
            <person name="Wortman J.R."/>
            <person name="Bidwell S.L."/>
            <person name="Alsmark U.C.M."/>
            <person name="Besteiro S."/>
            <person name="Sicheritz-Ponten T."/>
            <person name="Noel C.J."/>
            <person name="Dacks J.B."/>
            <person name="Foster P.G."/>
            <person name="Simillion C."/>
            <person name="Van de Peer Y."/>
            <person name="Miranda-Saavedra D."/>
            <person name="Barton G.J."/>
            <person name="Westrop G.D."/>
            <person name="Mueller S."/>
            <person name="Dessi D."/>
            <person name="Fiori P.L."/>
            <person name="Ren Q."/>
            <person name="Paulsen I."/>
            <person name="Zhang H."/>
            <person name="Bastida-Corcuera F.D."/>
            <person name="Simoes-Barbosa A."/>
            <person name="Brown M.T."/>
            <person name="Hayes R.D."/>
            <person name="Mukherjee M."/>
            <person name="Okumura C.Y."/>
            <person name="Schneider R."/>
            <person name="Smith A.J."/>
            <person name="Vanacova S."/>
            <person name="Villalvazo M."/>
            <person name="Haas B.J."/>
            <person name="Pertea M."/>
            <person name="Feldblyum T.V."/>
            <person name="Utterback T.R."/>
            <person name="Shu C.L."/>
            <person name="Osoegawa K."/>
            <person name="de Jong P.J."/>
            <person name="Hrdy I."/>
            <person name="Horvathova L."/>
            <person name="Zubacova Z."/>
            <person name="Dolezal P."/>
            <person name="Malik S.B."/>
            <person name="Logsdon J.M. Jr."/>
            <person name="Henze K."/>
            <person name="Gupta A."/>
            <person name="Wang C.C."/>
            <person name="Dunne R.L."/>
            <person name="Upcroft J.A."/>
            <person name="Upcroft P."/>
            <person name="White O."/>
            <person name="Salzberg S.L."/>
            <person name="Tang P."/>
            <person name="Chiu C.-H."/>
            <person name="Lee Y.-S."/>
            <person name="Embley T.M."/>
            <person name="Coombs G.H."/>
            <person name="Mottram J.C."/>
            <person name="Tachezy J."/>
            <person name="Fraser-Liggett C.M."/>
            <person name="Johnson P.J."/>
        </authorList>
    </citation>
    <scope>NUCLEOTIDE SEQUENCE [LARGE SCALE GENOMIC DNA]</scope>
    <source>
        <strain evidence="3">G3</strain>
    </source>
</reference>
<dbReference type="Pfam" id="PF11929">
    <property type="entry name" value="DUF3447"/>
    <property type="match status" value="1"/>
</dbReference>
<keyword evidence="4" id="KW-1185">Reference proteome</keyword>
<accession>A2G5X4</accession>
<dbReference type="SMR" id="A2G5X4"/>
<dbReference type="InParanoid" id="A2G5X4"/>
<dbReference type="InterPro" id="IPR036770">
    <property type="entry name" value="Ankyrin_rpt-contain_sf"/>
</dbReference>
<evidence type="ECO:0000313" key="3">
    <source>
        <dbReference type="EMBL" id="EAX87444.1"/>
    </source>
</evidence>
<dbReference type="PROSITE" id="PS50297">
    <property type="entry name" value="ANK_REP_REGION"/>
    <property type="match status" value="2"/>
</dbReference>
<dbReference type="STRING" id="5722.A2G5X4"/>
<protein>
    <recommendedName>
        <fullName evidence="2">DUF3447 domain-containing protein</fullName>
    </recommendedName>
</protein>
<sequence>MKKAKSSNLMDICKDYNDTFTSLYTLKAYNQAEIDKIYKDIKFKFIETKLFSPFEIMTILSNAFIYNNRALKSYCALYKQIFEEYQSKEIKVVSRIMNYLIYKNFELKSIDIDKECFEEYELHHYSLEVHEKNTIFKVIMDDDKELLNKFIESEIFNVNQRLRHILYPYTENGLSLIELCCYHGAINCFNILRTKFDSEITQTCLDLSFLGGNQEIINQCLKCQDPNEQTMRYAIISHNLYFVTFLESEYNLKIDLYICYTYNNIMAFLVYLELTKKIDICFLNSPMFKIPHFTEFLLSHGADIKAVDEEENTILHNAAKCSNIEVVELIISHGFDVNALNNSMKTPLVFAIENQNIEIIKLLLSYGANVNIKDKFGRTAVLFAMQTQNAEIFSLINSHQAK</sequence>
<dbReference type="InterPro" id="IPR002110">
    <property type="entry name" value="Ankyrin_rpt"/>
</dbReference>
<dbReference type="eggNOG" id="KOG0504">
    <property type="taxonomic scope" value="Eukaryota"/>
</dbReference>
<feature type="domain" description="DUF3447" evidence="2">
    <location>
        <begin position="196"/>
        <end position="271"/>
    </location>
</feature>
<dbReference type="SMART" id="SM00248">
    <property type="entry name" value="ANK"/>
    <property type="match status" value="4"/>
</dbReference>
<dbReference type="PANTHER" id="PTHR24182">
    <property type="entry name" value="ANKYRIN REPEAT AND SOCS BOX CONTAINING 4"/>
    <property type="match status" value="1"/>
</dbReference>
<proteinExistence type="predicted"/>
<feature type="repeat" description="ANK" evidence="1">
    <location>
        <begin position="310"/>
        <end position="342"/>
    </location>
</feature>
<reference evidence="3" key="1">
    <citation type="submission" date="2006-10" db="EMBL/GenBank/DDBJ databases">
        <authorList>
            <person name="Amadeo P."/>
            <person name="Zhao Q."/>
            <person name="Wortman J."/>
            <person name="Fraser-Liggett C."/>
            <person name="Carlton J."/>
        </authorList>
    </citation>
    <scope>NUCLEOTIDE SEQUENCE</scope>
    <source>
        <strain evidence="3">G3</strain>
    </source>
</reference>
<dbReference type="EMBL" id="DS114451">
    <property type="protein sequence ID" value="EAX87444.1"/>
    <property type="molecule type" value="Genomic_DNA"/>
</dbReference>
<dbReference type="VEuPathDB" id="TrichDB:TVAG_375470"/>
<dbReference type="PANTHER" id="PTHR24182:SF13">
    <property type="entry name" value="LD18443P"/>
    <property type="match status" value="1"/>
</dbReference>
<dbReference type="PRINTS" id="PR01415">
    <property type="entry name" value="ANKYRIN"/>
</dbReference>
<dbReference type="VEuPathDB" id="TrichDB:TVAGG3_0247710"/>
<keyword evidence="1" id="KW-0040">ANK repeat</keyword>
<evidence type="ECO:0000256" key="1">
    <source>
        <dbReference type="PROSITE-ProRule" id="PRU00023"/>
    </source>
</evidence>
<dbReference type="RefSeq" id="XP_001300374.1">
    <property type="nucleotide sequence ID" value="XM_001300373.1"/>
</dbReference>
<dbReference type="Proteomes" id="UP000001542">
    <property type="component" value="Unassembled WGS sequence"/>
</dbReference>
<dbReference type="SUPFAM" id="SSF48403">
    <property type="entry name" value="Ankyrin repeat"/>
    <property type="match status" value="1"/>
</dbReference>
<dbReference type="OrthoDB" id="46564at2759"/>
<dbReference type="Pfam" id="PF12796">
    <property type="entry name" value="Ank_2"/>
    <property type="match status" value="1"/>
</dbReference>
<dbReference type="PROSITE" id="PS50088">
    <property type="entry name" value="ANK_REPEAT"/>
    <property type="match status" value="2"/>
</dbReference>
<evidence type="ECO:0000313" key="4">
    <source>
        <dbReference type="Proteomes" id="UP000001542"/>
    </source>
</evidence>
<dbReference type="InterPro" id="IPR020683">
    <property type="entry name" value="DUF3447"/>
</dbReference>